<evidence type="ECO:0000256" key="3">
    <source>
        <dbReference type="PIRSR" id="PIRSR000149-1"/>
    </source>
</evidence>
<evidence type="ECO:0000256" key="2">
    <source>
        <dbReference type="ARBA" id="ARBA00023002"/>
    </source>
</evidence>
<dbReference type="PIRSF" id="PIRSF000149">
    <property type="entry name" value="GAP_DH"/>
    <property type="match status" value="1"/>
</dbReference>
<dbReference type="PANTHER" id="PTHR43148">
    <property type="entry name" value="GLYCERALDEHYDE-3-PHOSPHATE DEHYDROGENASE 2"/>
    <property type="match status" value="1"/>
</dbReference>
<dbReference type="Gene3D" id="3.30.360.10">
    <property type="entry name" value="Dihydrodipicolinate Reductase, domain 2"/>
    <property type="match status" value="1"/>
</dbReference>
<comment type="similarity">
    <text evidence="1 7">Belongs to the glyceraldehyde-3-phosphate dehydrogenase family.</text>
</comment>
<sequence length="333" mass="35598">MATKVGINGFGRIGRLVFRAMANDPDLEVVAVNDLGDIPTMAHLLKYDSVHGRAFASVEATEDGIVADGHAFKVLSEREPSNLPWGDLGVDVVVESTGIFKTGELAQKHIDAGAKKVVITCPAKGEDITIVMGVNDGDYDKDKHHIISNASCTTNCLAPVAKVLLDTFGIKRGFMNTIHAYTNDQKILDLPHKDLRRARAAAMSMIPTTTGAARAVSLVLPELKGKLDGFATRVPTPDGSMVDLTVELEKPATVEAINAAMKAAAEGPLAGILEYQTDPIVSIDIVGDAHSSIFDAGLTMVMGGEGNFAKVISWYDNEWGYSNRVKDLVKILL</sequence>
<dbReference type="Pfam" id="PF02800">
    <property type="entry name" value="Gp_dh_C"/>
    <property type="match status" value="1"/>
</dbReference>
<dbReference type="Pfam" id="PF00044">
    <property type="entry name" value="Gp_dh_N"/>
    <property type="match status" value="1"/>
</dbReference>
<evidence type="ECO:0000259" key="9">
    <source>
        <dbReference type="SMART" id="SM00846"/>
    </source>
</evidence>
<dbReference type="InterPro" id="IPR020830">
    <property type="entry name" value="GlycerAld_3-P_DH_AS"/>
</dbReference>
<keyword evidence="11" id="KW-1185">Reference proteome</keyword>
<feature type="binding site" evidence="4">
    <location>
        <position position="182"/>
    </location>
    <ligand>
        <name>D-glyceraldehyde 3-phosphate</name>
        <dbReference type="ChEBI" id="CHEBI:59776"/>
    </ligand>
</feature>
<reference evidence="10 11" key="1">
    <citation type="journal article" date="2018" name="Int. J. Syst. Evol. Microbiol.">
        <title>Rubneribacter badeniensis gen. nov., sp. nov. and Enteroscipio rubneri gen. nov., sp. nov., new members of the Eggerthellaceae isolated from human faeces.</title>
        <authorList>
            <person name="Danylec N."/>
            <person name="Gobl A."/>
            <person name="Stoll D.A."/>
            <person name="Hetzer B."/>
            <person name="Kulling S.E."/>
            <person name="Huch M."/>
        </authorList>
    </citation>
    <scope>NUCLEOTIDE SEQUENCE [LARGE SCALE GENOMIC DNA]</scope>
    <source>
        <strain evidence="10 11">ResAG-85</strain>
    </source>
</reference>
<evidence type="ECO:0000256" key="5">
    <source>
        <dbReference type="PIRSR" id="PIRSR000149-3"/>
    </source>
</evidence>
<dbReference type="GO" id="GO:0051287">
    <property type="term" value="F:NAD binding"/>
    <property type="evidence" value="ECO:0007669"/>
    <property type="project" value="InterPro"/>
</dbReference>
<dbReference type="RefSeq" id="WP_087196139.1">
    <property type="nucleotide sequence ID" value="NZ_DBEYRC010000169.1"/>
</dbReference>
<accession>A0A2K2U8A1</accession>
<feature type="binding site" evidence="4">
    <location>
        <position position="233"/>
    </location>
    <ligand>
        <name>D-glyceraldehyde 3-phosphate</name>
        <dbReference type="ChEBI" id="CHEBI:59776"/>
    </ligand>
</feature>
<feature type="binding site" evidence="5">
    <location>
        <position position="317"/>
    </location>
    <ligand>
        <name>NAD(+)</name>
        <dbReference type="ChEBI" id="CHEBI:57540"/>
    </ligand>
</feature>
<dbReference type="Proteomes" id="UP000236488">
    <property type="component" value="Unassembled WGS sequence"/>
</dbReference>
<dbReference type="PRINTS" id="PR00078">
    <property type="entry name" value="G3PDHDRGNASE"/>
</dbReference>
<evidence type="ECO:0000256" key="1">
    <source>
        <dbReference type="ARBA" id="ARBA00007406"/>
    </source>
</evidence>
<proteinExistence type="inferred from homology"/>
<dbReference type="EMBL" id="PPEL01000002">
    <property type="protein sequence ID" value="PNV66504.1"/>
    <property type="molecule type" value="Genomic_DNA"/>
</dbReference>
<feature type="binding site" evidence="4">
    <location>
        <begin position="210"/>
        <end position="211"/>
    </location>
    <ligand>
        <name>D-glyceraldehyde 3-phosphate</name>
        <dbReference type="ChEBI" id="CHEBI:59776"/>
    </ligand>
</feature>
<organism evidence="10 11">
    <name type="scientific">Rubneribacter badeniensis</name>
    <dbReference type="NCBI Taxonomy" id="2070688"/>
    <lineage>
        <taxon>Bacteria</taxon>
        <taxon>Bacillati</taxon>
        <taxon>Actinomycetota</taxon>
        <taxon>Coriobacteriia</taxon>
        <taxon>Eggerthellales</taxon>
        <taxon>Eggerthellaceae</taxon>
        <taxon>Rubneribacter</taxon>
    </lineage>
</organism>
<feature type="binding site" evidence="5">
    <location>
        <position position="34"/>
    </location>
    <ligand>
        <name>NAD(+)</name>
        <dbReference type="ChEBI" id="CHEBI:57540"/>
    </ligand>
</feature>
<dbReference type="FunFam" id="3.30.360.10:FF:000002">
    <property type="entry name" value="Glyceraldehyde-3-phosphate dehydrogenase"/>
    <property type="match status" value="1"/>
</dbReference>
<dbReference type="InterPro" id="IPR006424">
    <property type="entry name" value="Glyceraldehyde-3-P_DH_1"/>
</dbReference>
<dbReference type="SUPFAM" id="SSF55347">
    <property type="entry name" value="Glyceraldehyde-3-phosphate dehydrogenase-like, C-terminal domain"/>
    <property type="match status" value="1"/>
</dbReference>
<dbReference type="GO" id="GO:0050661">
    <property type="term" value="F:NADP binding"/>
    <property type="evidence" value="ECO:0007669"/>
    <property type="project" value="InterPro"/>
</dbReference>
<dbReference type="SMART" id="SM00846">
    <property type="entry name" value="Gp_dh_N"/>
    <property type="match status" value="1"/>
</dbReference>
<dbReference type="FunFam" id="3.40.50.720:FF:000001">
    <property type="entry name" value="Glyceraldehyde-3-phosphate dehydrogenase"/>
    <property type="match status" value="1"/>
</dbReference>
<gene>
    <name evidence="10" type="primary">gap</name>
    <name evidence="10" type="ORF">C2L80_00985</name>
</gene>
<dbReference type="CDD" id="cd18126">
    <property type="entry name" value="GAPDH_I_C"/>
    <property type="match status" value="1"/>
</dbReference>
<feature type="binding site" evidence="5">
    <location>
        <position position="120"/>
    </location>
    <ligand>
        <name>NAD(+)</name>
        <dbReference type="ChEBI" id="CHEBI:57540"/>
    </ligand>
</feature>
<feature type="site" description="Activates thiol group during catalysis" evidence="6">
    <location>
        <position position="179"/>
    </location>
</feature>
<feature type="active site" description="Nucleophile" evidence="3">
    <location>
        <position position="152"/>
    </location>
</feature>
<dbReference type="InterPro" id="IPR020829">
    <property type="entry name" value="GlycerAld_3-P_DH_cat"/>
</dbReference>
<evidence type="ECO:0000256" key="7">
    <source>
        <dbReference type="RuleBase" id="RU000397"/>
    </source>
</evidence>
<evidence type="ECO:0000313" key="10">
    <source>
        <dbReference type="EMBL" id="PNV66504.1"/>
    </source>
</evidence>
<dbReference type="GO" id="GO:0006006">
    <property type="term" value="P:glucose metabolic process"/>
    <property type="evidence" value="ECO:0007669"/>
    <property type="project" value="InterPro"/>
</dbReference>
<keyword evidence="2 8" id="KW-0560">Oxidoreductase</keyword>
<evidence type="ECO:0000313" key="11">
    <source>
        <dbReference type="Proteomes" id="UP000236488"/>
    </source>
</evidence>
<keyword evidence="5" id="KW-0547">Nucleotide-binding</keyword>
<evidence type="ECO:0000256" key="8">
    <source>
        <dbReference type="RuleBase" id="RU361160"/>
    </source>
</evidence>
<dbReference type="EC" id="1.2.1.-" evidence="8"/>
<protein>
    <recommendedName>
        <fullName evidence="8">Glyceraldehyde-3-phosphate dehydrogenase</fullName>
        <ecNumber evidence="8">1.2.1.-</ecNumber>
    </recommendedName>
</protein>
<dbReference type="InterPro" id="IPR020831">
    <property type="entry name" value="GlycerAld/Erythrose_P_DH"/>
</dbReference>
<evidence type="ECO:0000256" key="4">
    <source>
        <dbReference type="PIRSR" id="PIRSR000149-2"/>
    </source>
</evidence>
<dbReference type="InterPro" id="IPR036291">
    <property type="entry name" value="NAD(P)-bd_dom_sf"/>
</dbReference>
<evidence type="ECO:0000256" key="6">
    <source>
        <dbReference type="PIRSR" id="PIRSR000149-4"/>
    </source>
</evidence>
<dbReference type="AlphaFoldDB" id="A0A2K2U8A1"/>
<dbReference type="GO" id="GO:0004365">
    <property type="term" value="F:glyceraldehyde-3-phosphate dehydrogenase (NAD+) (phosphorylating) activity"/>
    <property type="evidence" value="ECO:0007669"/>
    <property type="project" value="UniProtKB-ARBA"/>
</dbReference>
<comment type="caution">
    <text evidence="10">The sequence shown here is derived from an EMBL/GenBank/DDBJ whole genome shotgun (WGS) entry which is preliminary data.</text>
</comment>
<dbReference type="Gene3D" id="3.40.50.720">
    <property type="entry name" value="NAD(P)-binding Rossmann-like Domain"/>
    <property type="match status" value="1"/>
</dbReference>
<feature type="domain" description="Glyceraldehyde 3-phosphate dehydrogenase NAD(P) binding" evidence="9">
    <location>
        <begin position="3"/>
        <end position="152"/>
    </location>
</feature>
<name>A0A2K2U8A1_9ACTN</name>
<dbReference type="SUPFAM" id="SSF51735">
    <property type="entry name" value="NAD(P)-binding Rossmann-fold domains"/>
    <property type="match status" value="1"/>
</dbReference>
<feature type="binding site" evidence="5">
    <location>
        <begin position="12"/>
        <end position="13"/>
    </location>
    <ligand>
        <name>NAD(+)</name>
        <dbReference type="ChEBI" id="CHEBI:57540"/>
    </ligand>
</feature>
<feature type="binding site" evidence="4">
    <location>
        <begin position="151"/>
        <end position="153"/>
    </location>
    <ligand>
        <name>D-glyceraldehyde 3-phosphate</name>
        <dbReference type="ChEBI" id="CHEBI:59776"/>
    </ligand>
</feature>
<dbReference type="CDD" id="cd05214">
    <property type="entry name" value="GAPDH_I_N"/>
    <property type="match status" value="1"/>
</dbReference>
<dbReference type="NCBIfam" id="TIGR01534">
    <property type="entry name" value="GAPDH-I"/>
    <property type="match status" value="1"/>
</dbReference>
<feature type="binding site" evidence="5">
    <location>
        <position position="78"/>
    </location>
    <ligand>
        <name>NAD(+)</name>
        <dbReference type="ChEBI" id="CHEBI:57540"/>
    </ligand>
</feature>
<dbReference type="InterPro" id="IPR020828">
    <property type="entry name" value="GlycerAld_3-P_DH_NAD(P)-bd"/>
</dbReference>
<keyword evidence="5" id="KW-0520">NAD</keyword>
<dbReference type="PROSITE" id="PS00071">
    <property type="entry name" value="GAPDH"/>
    <property type="match status" value="1"/>
</dbReference>